<evidence type="ECO:0000256" key="2">
    <source>
        <dbReference type="SAM" id="MobiDB-lite"/>
    </source>
</evidence>
<proteinExistence type="predicted"/>
<protein>
    <submittedName>
        <fullName evidence="5">Two-component system response regulator</fullName>
    </submittedName>
</protein>
<dbReference type="RefSeq" id="WP_341400070.1">
    <property type="nucleotide sequence ID" value="NZ_JBBUTI010000011.1"/>
</dbReference>
<dbReference type="CDD" id="cd00077">
    <property type="entry name" value="HDc"/>
    <property type="match status" value="1"/>
</dbReference>
<dbReference type="PROSITE" id="PS50110">
    <property type="entry name" value="RESPONSE_REGULATORY"/>
    <property type="match status" value="1"/>
</dbReference>
<dbReference type="SMART" id="SM00471">
    <property type="entry name" value="HDc"/>
    <property type="match status" value="1"/>
</dbReference>
<evidence type="ECO:0000313" key="6">
    <source>
        <dbReference type="Proteomes" id="UP001379945"/>
    </source>
</evidence>
<dbReference type="PANTHER" id="PTHR45228">
    <property type="entry name" value="CYCLIC DI-GMP PHOSPHODIESTERASE TM_0186-RELATED"/>
    <property type="match status" value="1"/>
</dbReference>
<comment type="caution">
    <text evidence="5">The sequence shown here is derived from an EMBL/GenBank/DDBJ whole genome shotgun (WGS) entry which is preliminary data.</text>
</comment>
<dbReference type="EMBL" id="JBBUTI010000011">
    <property type="protein sequence ID" value="MEK8047762.1"/>
    <property type="molecule type" value="Genomic_DNA"/>
</dbReference>
<feature type="domain" description="HD-GYP" evidence="4">
    <location>
        <begin position="157"/>
        <end position="354"/>
    </location>
</feature>
<sequence length="355" mass="38645">MTTDQTTGTTTDTTTDTTTNTTAASATLPDKRPRVLVVDDEPANLQVLRLILQKDYRLAFARDGAKALELVEQSPPDLILLDVMMPGMSGLEVCAALKASTATRGVPVIFVTALSDPQHEADGFAAGAVDYITKPVSGPIVLARVKTHLSLVAADELRASRLAIVQCLGRAGEYRDNETGLHVMRMSHFSQVVGRSMGMTEAEADDLLNAAAMHDVGKIGISDAILLKPGPLDGPEWERMRQHPLIGAEIIGQHSARVLQMARRVALCHHEKWNGSGYPQGLAGTDIPLEARIVALADVFDALTSVRPYKATWEIDRAVQLLHDESGKHFDPEVVTHFVRHLPEILDIRARWADH</sequence>
<dbReference type="CDD" id="cd19920">
    <property type="entry name" value="REC_PA4781-like"/>
    <property type="match status" value="1"/>
</dbReference>
<dbReference type="InterPro" id="IPR052020">
    <property type="entry name" value="Cyclic_di-GMP/3'3'-cGAMP_PDE"/>
</dbReference>
<dbReference type="InterPro" id="IPR001789">
    <property type="entry name" value="Sig_transdc_resp-reg_receiver"/>
</dbReference>
<dbReference type="Gene3D" id="1.10.3210.10">
    <property type="entry name" value="Hypothetical protein af1432"/>
    <property type="match status" value="1"/>
</dbReference>
<feature type="modified residue" description="4-aspartylphosphate" evidence="1">
    <location>
        <position position="82"/>
    </location>
</feature>
<dbReference type="InterPro" id="IPR011006">
    <property type="entry name" value="CheY-like_superfamily"/>
</dbReference>
<dbReference type="SUPFAM" id="SSF109604">
    <property type="entry name" value="HD-domain/PDEase-like"/>
    <property type="match status" value="1"/>
</dbReference>
<gene>
    <name evidence="5" type="ORF">AACH00_15475</name>
</gene>
<evidence type="ECO:0000259" key="4">
    <source>
        <dbReference type="PROSITE" id="PS51832"/>
    </source>
</evidence>
<dbReference type="InterPro" id="IPR037522">
    <property type="entry name" value="HD_GYP_dom"/>
</dbReference>
<accession>A0ABU9CAX2</accession>
<dbReference type="Proteomes" id="UP001379945">
    <property type="component" value="Unassembled WGS sequence"/>
</dbReference>
<evidence type="ECO:0000259" key="3">
    <source>
        <dbReference type="PROSITE" id="PS50110"/>
    </source>
</evidence>
<dbReference type="InterPro" id="IPR003607">
    <property type="entry name" value="HD/PDEase_dom"/>
</dbReference>
<evidence type="ECO:0000256" key="1">
    <source>
        <dbReference type="PROSITE-ProRule" id="PRU00169"/>
    </source>
</evidence>
<feature type="region of interest" description="Disordered" evidence="2">
    <location>
        <begin position="1"/>
        <end position="27"/>
    </location>
</feature>
<dbReference type="Gene3D" id="3.40.50.2300">
    <property type="match status" value="1"/>
</dbReference>
<dbReference type="SUPFAM" id="SSF52172">
    <property type="entry name" value="CheY-like"/>
    <property type="match status" value="1"/>
</dbReference>
<evidence type="ECO:0000313" key="5">
    <source>
        <dbReference type="EMBL" id="MEK8047762.1"/>
    </source>
</evidence>
<dbReference type="PANTHER" id="PTHR45228:SF5">
    <property type="entry name" value="CYCLIC DI-GMP PHOSPHODIESTERASE VC_1348-RELATED"/>
    <property type="match status" value="1"/>
</dbReference>
<dbReference type="SMART" id="SM00448">
    <property type="entry name" value="REC"/>
    <property type="match status" value="1"/>
</dbReference>
<feature type="domain" description="Response regulatory" evidence="3">
    <location>
        <begin position="34"/>
        <end position="149"/>
    </location>
</feature>
<dbReference type="Pfam" id="PF13487">
    <property type="entry name" value="HD_5"/>
    <property type="match status" value="1"/>
</dbReference>
<keyword evidence="6" id="KW-1185">Reference proteome</keyword>
<name>A0ABU9CAX2_9BURK</name>
<reference evidence="5 6" key="1">
    <citation type="submission" date="2024-04" db="EMBL/GenBank/DDBJ databases">
        <title>Novel species of the genus Ideonella isolated from streams.</title>
        <authorList>
            <person name="Lu H."/>
        </authorList>
    </citation>
    <scope>NUCLEOTIDE SEQUENCE [LARGE SCALE GENOMIC DNA]</scope>
    <source>
        <strain evidence="5 6">LYT19W</strain>
    </source>
</reference>
<keyword evidence="1" id="KW-0597">Phosphoprotein</keyword>
<dbReference type="PROSITE" id="PS51832">
    <property type="entry name" value="HD_GYP"/>
    <property type="match status" value="1"/>
</dbReference>
<organism evidence="5 6">
    <name type="scientific">Ideonella margarita</name>
    <dbReference type="NCBI Taxonomy" id="2984191"/>
    <lineage>
        <taxon>Bacteria</taxon>
        <taxon>Pseudomonadati</taxon>
        <taxon>Pseudomonadota</taxon>
        <taxon>Betaproteobacteria</taxon>
        <taxon>Burkholderiales</taxon>
        <taxon>Sphaerotilaceae</taxon>
        <taxon>Ideonella</taxon>
    </lineage>
</organism>
<dbReference type="Pfam" id="PF00072">
    <property type="entry name" value="Response_reg"/>
    <property type="match status" value="1"/>
</dbReference>